<proteinExistence type="predicted"/>
<dbReference type="PANTHER" id="PTHR37204">
    <property type="entry name" value="TRANSMEMBRANE PROTEIN"/>
    <property type="match status" value="1"/>
</dbReference>
<accession>A0ABD3FDS5</accession>
<keyword evidence="2" id="KW-1185">Reference proteome</keyword>
<reference evidence="1 2" key="1">
    <citation type="submission" date="2024-09" db="EMBL/GenBank/DDBJ databases">
        <title>Genome sequencing and assembly of Phytophthora oleae, isolate VK10A, causative agent of rot of olive drupes.</title>
        <authorList>
            <person name="Conti Taguali S."/>
            <person name="Riolo M."/>
            <person name="La Spada F."/>
            <person name="Cacciola S.O."/>
            <person name="Dionisio G."/>
        </authorList>
    </citation>
    <scope>NUCLEOTIDE SEQUENCE [LARGE SCALE GENOMIC DNA]</scope>
    <source>
        <strain evidence="1 2">VK10A</strain>
    </source>
</reference>
<name>A0ABD3FDS5_9STRA</name>
<dbReference type="AlphaFoldDB" id="A0ABD3FDS5"/>
<organism evidence="1 2">
    <name type="scientific">Phytophthora oleae</name>
    <dbReference type="NCBI Taxonomy" id="2107226"/>
    <lineage>
        <taxon>Eukaryota</taxon>
        <taxon>Sar</taxon>
        <taxon>Stramenopiles</taxon>
        <taxon>Oomycota</taxon>
        <taxon>Peronosporomycetes</taxon>
        <taxon>Peronosporales</taxon>
        <taxon>Peronosporaceae</taxon>
        <taxon>Phytophthora</taxon>
    </lineage>
</organism>
<protein>
    <submittedName>
        <fullName evidence="1">Uncharacterized protein</fullName>
    </submittedName>
</protein>
<evidence type="ECO:0000313" key="1">
    <source>
        <dbReference type="EMBL" id="KAL3665103.1"/>
    </source>
</evidence>
<comment type="caution">
    <text evidence="1">The sequence shown here is derived from an EMBL/GenBank/DDBJ whole genome shotgun (WGS) entry which is preliminary data.</text>
</comment>
<evidence type="ECO:0000313" key="2">
    <source>
        <dbReference type="Proteomes" id="UP001632037"/>
    </source>
</evidence>
<gene>
    <name evidence="1" type="ORF">V7S43_009735</name>
</gene>
<dbReference type="PANTHER" id="PTHR37204:SF1">
    <property type="entry name" value="TRANSMEMBRANE PROTEIN"/>
    <property type="match status" value="1"/>
</dbReference>
<dbReference type="Proteomes" id="UP001632037">
    <property type="component" value="Unassembled WGS sequence"/>
</dbReference>
<dbReference type="EMBL" id="JBIMZQ010000021">
    <property type="protein sequence ID" value="KAL3665103.1"/>
    <property type="molecule type" value="Genomic_DNA"/>
</dbReference>
<sequence>MMETKWRNERLELYGKLERSAEKGLDHDAVLAELFDFDEAGHAVPKEFAFQHEDDAVTVVCEAESDLMQASQMKDVYVSDQDIMHVTLFYTSHPDDLAPRRAKELKNERITREISLLRELATHFEPIRMVPVKVVLASSGAILMLFQCIQRDDKDNAQKVSNTGRRAEFGIDLLRQAAQETFPFVSKKSPNTIVYTTLARVMSPDAFDEAALTRVREACQRISQELAKAGDGNAFVVDKLWYVDESHFIRPTGHTTTISLGK</sequence>